<feature type="active site" description="Proton donor" evidence="16">
    <location>
        <position position="53"/>
    </location>
</feature>
<keyword evidence="10 15" id="KW-0521">NADP</keyword>
<protein>
    <recommendedName>
        <fullName evidence="15">Riboflavin biosynthesis protein RibD</fullName>
    </recommendedName>
    <domain>
        <recommendedName>
            <fullName evidence="15">Diaminohydroxyphosphoribosylaminopyrimidine deaminase</fullName>
            <shortName evidence="15">DRAP deaminase</shortName>
            <ecNumber evidence="15">3.5.4.26</ecNumber>
        </recommendedName>
        <alternativeName>
            <fullName evidence="15">Riboflavin-specific deaminase</fullName>
        </alternativeName>
    </domain>
    <domain>
        <recommendedName>
            <fullName evidence="15">5-amino-6-(5-phosphoribosylamino)uracil reductase</fullName>
            <ecNumber evidence="15">1.1.1.193</ecNumber>
        </recommendedName>
        <alternativeName>
            <fullName evidence="15">HTP reductase</fullName>
        </alternativeName>
    </domain>
</protein>
<reference evidence="20" key="1">
    <citation type="journal article" date="2023" name="J. Hazard. Mater.">
        <title>Anaerobic biodegradation of pyrene and benzo[a]pyrene by a new sulfate-reducing Desulforamulus aquiferis strain DSA.</title>
        <authorList>
            <person name="Zhang Z."/>
            <person name="Sun J."/>
            <person name="Gong X."/>
            <person name="Wang C."/>
            <person name="Wang H."/>
        </authorList>
    </citation>
    <scope>NUCLEOTIDE SEQUENCE</scope>
    <source>
        <strain evidence="20">DSA</strain>
    </source>
</reference>
<evidence type="ECO:0000313" key="20">
    <source>
        <dbReference type="EMBL" id="MDO7786057.1"/>
    </source>
</evidence>
<evidence type="ECO:0000256" key="3">
    <source>
        <dbReference type="ARBA" id="ARBA00004910"/>
    </source>
</evidence>
<dbReference type="EC" id="3.5.4.26" evidence="15"/>
<dbReference type="Pfam" id="PF00383">
    <property type="entry name" value="dCMP_cyt_deam_1"/>
    <property type="match status" value="1"/>
</dbReference>
<feature type="binding site" evidence="17">
    <location>
        <position position="197"/>
    </location>
    <ligand>
        <name>NADP(+)</name>
        <dbReference type="ChEBI" id="CHEBI:58349"/>
    </ligand>
</feature>
<dbReference type="GO" id="GO:0050661">
    <property type="term" value="F:NADP binding"/>
    <property type="evidence" value="ECO:0007669"/>
    <property type="project" value="InterPro"/>
</dbReference>
<dbReference type="GO" id="GO:0009231">
    <property type="term" value="P:riboflavin biosynthetic process"/>
    <property type="evidence" value="ECO:0007669"/>
    <property type="project" value="UniProtKB-KW"/>
</dbReference>
<evidence type="ECO:0000256" key="15">
    <source>
        <dbReference type="PIRNR" id="PIRNR006769"/>
    </source>
</evidence>
<evidence type="ECO:0000256" key="9">
    <source>
        <dbReference type="ARBA" id="ARBA00022833"/>
    </source>
</evidence>
<feature type="binding site" evidence="18">
    <location>
        <position position="51"/>
    </location>
    <ligand>
        <name>Zn(2+)</name>
        <dbReference type="ChEBI" id="CHEBI:29105"/>
        <note>catalytic</note>
    </ligand>
</feature>
<dbReference type="InterPro" id="IPR050765">
    <property type="entry name" value="Riboflavin_Biosynth_HTPR"/>
</dbReference>
<dbReference type="InterPro" id="IPR016193">
    <property type="entry name" value="Cytidine_deaminase-like"/>
</dbReference>
<dbReference type="PANTHER" id="PTHR38011">
    <property type="entry name" value="DIHYDROFOLATE REDUCTASE FAMILY PROTEIN (AFU_ORTHOLOGUE AFUA_8G06820)"/>
    <property type="match status" value="1"/>
</dbReference>
<feature type="binding site" evidence="17">
    <location>
        <position position="171"/>
    </location>
    <ligand>
        <name>NADP(+)</name>
        <dbReference type="ChEBI" id="CHEBI:58349"/>
    </ligand>
</feature>
<dbReference type="Gene3D" id="3.40.140.10">
    <property type="entry name" value="Cytidine Deaminase, domain 2"/>
    <property type="match status" value="1"/>
</dbReference>
<evidence type="ECO:0000256" key="17">
    <source>
        <dbReference type="PIRSR" id="PIRSR006769-2"/>
    </source>
</evidence>
<evidence type="ECO:0000259" key="19">
    <source>
        <dbReference type="PROSITE" id="PS51747"/>
    </source>
</evidence>
<dbReference type="CDD" id="cd01284">
    <property type="entry name" value="Riboflavin_deaminase-reductase"/>
    <property type="match status" value="1"/>
</dbReference>
<dbReference type="InterPro" id="IPR004794">
    <property type="entry name" value="Eubact_RibD"/>
</dbReference>
<dbReference type="RefSeq" id="WP_304540876.1">
    <property type="nucleotide sequence ID" value="NZ_JARPTC010000002.1"/>
</dbReference>
<dbReference type="PROSITE" id="PS00903">
    <property type="entry name" value="CYT_DCMP_DEAMINASES_1"/>
    <property type="match status" value="1"/>
</dbReference>
<evidence type="ECO:0000256" key="18">
    <source>
        <dbReference type="PIRSR" id="PIRSR006769-3"/>
    </source>
</evidence>
<keyword evidence="21" id="KW-1185">Reference proteome</keyword>
<dbReference type="Gene3D" id="3.40.430.10">
    <property type="entry name" value="Dihydrofolate Reductase, subunit A"/>
    <property type="match status" value="1"/>
</dbReference>
<feature type="binding site" evidence="18">
    <location>
        <position position="85"/>
    </location>
    <ligand>
        <name>Zn(2+)</name>
        <dbReference type="ChEBI" id="CHEBI:29105"/>
        <note>catalytic</note>
    </ligand>
</feature>
<evidence type="ECO:0000256" key="7">
    <source>
        <dbReference type="ARBA" id="ARBA00022723"/>
    </source>
</evidence>
<keyword evidence="12" id="KW-0511">Multifunctional enzyme</keyword>
<dbReference type="GO" id="GO:0008703">
    <property type="term" value="F:5-amino-6-(5-phosphoribosylamino)uracil reductase activity"/>
    <property type="evidence" value="ECO:0007669"/>
    <property type="project" value="UniProtKB-EC"/>
</dbReference>
<comment type="catalytic activity">
    <reaction evidence="13 15">
        <text>5-amino-6-(5-phospho-D-ribitylamino)uracil + NADP(+) = 5-amino-6-(5-phospho-D-ribosylamino)uracil + NADPH + H(+)</text>
        <dbReference type="Rhea" id="RHEA:17845"/>
        <dbReference type="ChEBI" id="CHEBI:15378"/>
        <dbReference type="ChEBI" id="CHEBI:57783"/>
        <dbReference type="ChEBI" id="CHEBI:58349"/>
        <dbReference type="ChEBI" id="CHEBI:58421"/>
        <dbReference type="ChEBI" id="CHEBI:58453"/>
        <dbReference type="EC" id="1.1.1.193"/>
    </reaction>
</comment>
<evidence type="ECO:0000256" key="2">
    <source>
        <dbReference type="ARBA" id="ARBA00004882"/>
    </source>
</evidence>
<feature type="binding site" evidence="17">
    <location>
        <position position="296"/>
    </location>
    <ligand>
        <name>substrate</name>
    </ligand>
</feature>
<feature type="binding site" evidence="17">
    <location>
        <position position="155"/>
    </location>
    <ligand>
        <name>NADP(+)</name>
        <dbReference type="ChEBI" id="CHEBI:58349"/>
    </ligand>
</feature>
<feature type="binding site" evidence="17">
    <location>
        <position position="205"/>
    </location>
    <ligand>
        <name>substrate</name>
    </ligand>
</feature>
<feature type="binding site" evidence="17">
    <location>
        <position position="201"/>
    </location>
    <ligand>
        <name>NADP(+)</name>
        <dbReference type="ChEBI" id="CHEBI:58349"/>
    </ligand>
</feature>
<accession>A0AAW7Z9N2</accession>
<keyword evidence="7 15" id="KW-0479">Metal-binding</keyword>
<evidence type="ECO:0000256" key="11">
    <source>
        <dbReference type="ARBA" id="ARBA00023002"/>
    </source>
</evidence>
<dbReference type="InterPro" id="IPR002734">
    <property type="entry name" value="RibDG_C"/>
</dbReference>
<gene>
    <name evidence="20" type="primary">ribD</name>
    <name evidence="20" type="ORF">P6N53_02320</name>
</gene>
<feature type="binding site" evidence="17">
    <location>
        <position position="185"/>
    </location>
    <ligand>
        <name>substrate</name>
    </ligand>
</feature>
<evidence type="ECO:0000256" key="13">
    <source>
        <dbReference type="ARBA" id="ARBA00049861"/>
    </source>
</evidence>
<comment type="catalytic activity">
    <reaction evidence="14 15">
        <text>2,5-diamino-6-hydroxy-4-(5-phosphoribosylamino)-pyrimidine + H2O + H(+) = 5-amino-6-(5-phospho-D-ribosylamino)uracil + NH4(+)</text>
        <dbReference type="Rhea" id="RHEA:21868"/>
        <dbReference type="ChEBI" id="CHEBI:15377"/>
        <dbReference type="ChEBI" id="CHEBI:15378"/>
        <dbReference type="ChEBI" id="CHEBI:28938"/>
        <dbReference type="ChEBI" id="CHEBI:58453"/>
        <dbReference type="ChEBI" id="CHEBI:58614"/>
        <dbReference type="EC" id="3.5.4.26"/>
    </reaction>
</comment>
<dbReference type="EC" id="1.1.1.193" evidence="15"/>
<name>A0AAW7Z9N2_9FIRM</name>
<keyword evidence="8 15" id="KW-0378">Hydrolase</keyword>
<dbReference type="EMBL" id="JARPTC010000002">
    <property type="protein sequence ID" value="MDO7786057.1"/>
    <property type="molecule type" value="Genomic_DNA"/>
</dbReference>
<comment type="function">
    <text evidence="1 15">Converts 2,5-diamino-6-(ribosylamino)-4(3h)-pyrimidinone 5'-phosphate into 5-amino-6-(ribosylamino)-2,4(1h,3h)-pyrimidinedione 5'-phosphate.</text>
</comment>
<evidence type="ECO:0000256" key="14">
    <source>
        <dbReference type="ARBA" id="ARBA00049886"/>
    </source>
</evidence>
<dbReference type="GO" id="GO:0008835">
    <property type="term" value="F:diaminohydroxyphosphoribosylaminopyrimidine deaminase activity"/>
    <property type="evidence" value="ECO:0007669"/>
    <property type="project" value="UniProtKB-EC"/>
</dbReference>
<evidence type="ECO:0000256" key="6">
    <source>
        <dbReference type="ARBA" id="ARBA00022619"/>
    </source>
</evidence>
<comment type="pathway">
    <text evidence="3 15">Cofactor biosynthesis; riboflavin biosynthesis; 5-amino-6-(D-ribitylamino)uracil from GTP: step 3/4.</text>
</comment>
<evidence type="ECO:0000256" key="12">
    <source>
        <dbReference type="ARBA" id="ARBA00023268"/>
    </source>
</evidence>
<evidence type="ECO:0000256" key="5">
    <source>
        <dbReference type="ARBA" id="ARBA00007417"/>
    </source>
</evidence>
<dbReference type="PANTHER" id="PTHR38011:SF7">
    <property type="entry name" value="2,5-DIAMINO-6-RIBOSYLAMINO-4(3H)-PYRIMIDINONE 5'-PHOSPHATE REDUCTASE"/>
    <property type="match status" value="1"/>
</dbReference>
<keyword evidence="9 15" id="KW-0862">Zinc</keyword>
<dbReference type="Proteomes" id="UP001172911">
    <property type="component" value="Unassembled WGS sequence"/>
</dbReference>
<reference evidence="20" key="2">
    <citation type="submission" date="2023-03" db="EMBL/GenBank/DDBJ databases">
        <authorList>
            <person name="Zhang Z."/>
        </authorList>
    </citation>
    <scope>NUCLEOTIDE SEQUENCE</scope>
    <source>
        <strain evidence="20">DSA</strain>
    </source>
</reference>
<feature type="binding site" evidence="18">
    <location>
        <position position="76"/>
    </location>
    <ligand>
        <name>Zn(2+)</name>
        <dbReference type="ChEBI" id="CHEBI:29105"/>
        <note>catalytic</note>
    </ligand>
</feature>
<dbReference type="NCBIfam" id="TIGR00227">
    <property type="entry name" value="ribD_Cterm"/>
    <property type="match status" value="1"/>
</dbReference>
<evidence type="ECO:0000256" key="8">
    <source>
        <dbReference type="ARBA" id="ARBA00022801"/>
    </source>
</evidence>
<evidence type="ECO:0000256" key="10">
    <source>
        <dbReference type="ARBA" id="ARBA00022857"/>
    </source>
</evidence>
<evidence type="ECO:0000313" key="21">
    <source>
        <dbReference type="Proteomes" id="UP001172911"/>
    </source>
</evidence>
<dbReference type="SUPFAM" id="SSF53927">
    <property type="entry name" value="Cytidine deaminase-like"/>
    <property type="match status" value="1"/>
</dbReference>
<dbReference type="InterPro" id="IPR016192">
    <property type="entry name" value="APOBEC/CMP_deaminase_Zn-bd"/>
</dbReference>
<comment type="caution">
    <text evidence="20">The sequence shown here is derived from an EMBL/GenBank/DDBJ whole genome shotgun (WGS) entry which is preliminary data.</text>
</comment>
<dbReference type="InterPro" id="IPR011549">
    <property type="entry name" value="RibD_C"/>
</dbReference>
<dbReference type="SUPFAM" id="SSF53597">
    <property type="entry name" value="Dihydrofolate reductase-like"/>
    <property type="match status" value="1"/>
</dbReference>
<feature type="binding site" evidence="17">
    <location>
        <position position="224"/>
    </location>
    <ligand>
        <name>NADP(+)</name>
        <dbReference type="ChEBI" id="CHEBI:58349"/>
    </ligand>
</feature>
<comment type="similarity">
    <text evidence="5 15">In the C-terminal section; belongs to the HTP reductase family.</text>
</comment>
<dbReference type="PROSITE" id="PS51747">
    <property type="entry name" value="CYT_DCMP_DEAMINASES_2"/>
    <property type="match status" value="1"/>
</dbReference>
<dbReference type="NCBIfam" id="TIGR00326">
    <property type="entry name" value="eubact_ribD"/>
    <property type="match status" value="1"/>
</dbReference>
<evidence type="ECO:0000256" key="16">
    <source>
        <dbReference type="PIRSR" id="PIRSR006769-1"/>
    </source>
</evidence>
<dbReference type="AlphaFoldDB" id="A0AAW7Z9N2"/>
<dbReference type="InterPro" id="IPR002125">
    <property type="entry name" value="CMP_dCMP_dom"/>
</dbReference>
<comment type="similarity">
    <text evidence="4 15">In the N-terminal section; belongs to the cytidine and deoxycytidylate deaminase family.</text>
</comment>
<keyword evidence="11 15" id="KW-0560">Oxidoreductase</keyword>
<keyword evidence="6 15" id="KW-0686">Riboflavin biosynthesis</keyword>
<feature type="binding site" evidence="17">
    <location>
        <begin position="298"/>
        <end position="304"/>
    </location>
    <ligand>
        <name>NADP(+)</name>
        <dbReference type="ChEBI" id="CHEBI:58349"/>
    </ligand>
</feature>
<feature type="binding site" evidence="17">
    <location>
        <position position="208"/>
    </location>
    <ligand>
        <name>substrate</name>
    </ligand>
</feature>
<dbReference type="GO" id="GO:0008270">
    <property type="term" value="F:zinc ion binding"/>
    <property type="evidence" value="ECO:0007669"/>
    <property type="project" value="InterPro"/>
</dbReference>
<dbReference type="InterPro" id="IPR024072">
    <property type="entry name" value="DHFR-like_dom_sf"/>
</dbReference>
<comment type="cofactor">
    <cofactor evidence="15 18">
        <name>Zn(2+)</name>
        <dbReference type="ChEBI" id="CHEBI:29105"/>
    </cofactor>
    <text evidence="15 18">Binds 1 zinc ion.</text>
</comment>
<sequence length="375" mass="39160">MDQDKYYMQMALDLAASARGRTSPNPMVGSVIVKDGEIVGKGYHARAGSAHAEVVALADAGDRAKSATVYVTLEPCCHHGRTGPCTEALLKAGVKKVVVAMKDPNPLVAGKGISILEQAGVTVVSGVLEQEAIKLNEVFLKYITTRRPFVVLKAATSLDGKIATAGGESKWITGEAARQQGHRLRDIYDAILVGVNTVLTDDPSLTARLPEGRGRDPIRVIVDSTARTPTAAKILLQESAAYTIIATTEAAPVERRASLMAAGAEVIVVPGPGPTVDLVKLMEILGEKEISSVLIEGGGKVNGSALSAGIVDKVAWFIAPTIIGGDDAPGPVRGPGIKGLGDATRLYNLSFEGLGSDIYITGYTTERGGKISLPE</sequence>
<dbReference type="Pfam" id="PF01872">
    <property type="entry name" value="RibD_C"/>
    <property type="match status" value="1"/>
</dbReference>
<feature type="binding site" evidence="17">
    <location>
        <position position="169"/>
    </location>
    <ligand>
        <name>NADP(+)</name>
        <dbReference type="ChEBI" id="CHEBI:58349"/>
    </ligand>
</feature>
<dbReference type="FunFam" id="3.40.140.10:FF:000025">
    <property type="entry name" value="Riboflavin biosynthesis protein RibD"/>
    <property type="match status" value="1"/>
</dbReference>
<organism evidence="20 21">
    <name type="scientific">Desulforamulus aquiferis</name>
    <dbReference type="NCBI Taxonomy" id="1397668"/>
    <lineage>
        <taxon>Bacteria</taxon>
        <taxon>Bacillati</taxon>
        <taxon>Bacillota</taxon>
        <taxon>Clostridia</taxon>
        <taxon>Eubacteriales</taxon>
        <taxon>Peptococcaceae</taxon>
        <taxon>Desulforamulus</taxon>
    </lineage>
</organism>
<feature type="domain" description="CMP/dCMP-type deaminase" evidence="19">
    <location>
        <begin position="2"/>
        <end position="124"/>
    </location>
</feature>
<evidence type="ECO:0000256" key="1">
    <source>
        <dbReference type="ARBA" id="ARBA00002151"/>
    </source>
</evidence>
<comment type="pathway">
    <text evidence="2 15">Cofactor biosynthesis; riboflavin biosynthesis; 5-amino-6-(D-ribitylamino)uracil from GTP: step 2/4.</text>
</comment>
<dbReference type="PIRSF" id="PIRSF006769">
    <property type="entry name" value="RibD"/>
    <property type="match status" value="1"/>
</dbReference>
<proteinExistence type="inferred from homology"/>
<evidence type="ECO:0000256" key="4">
    <source>
        <dbReference type="ARBA" id="ARBA00005259"/>
    </source>
</evidence>